<reference evidence="2 3" key="1">
    <citation type="journal article" date="2013" name="BMC Genomics">
        <title>Comparative genomics of parasitic silkworm microsporidia reveal an association between genome expansion and host adaptation.</title>
        <authorList>
            <person name="Pan G."/>
            <person name="Xu J."/>
            <person name="Li T."/>
            <person name="Xia Q."/>
            <person name="Liu S.L."/>
            <person name="Zhang G."/>
            <person name="Li S."/>
            <person name="Li C."/>
            <person name="Liu H."/>
            <person name="Yang L."/>
            <person name="Liu T."/>
            <person name="Zhang X."/>
            <person name="Wu Z."/>
            <person name="Fan W."/>
            <person name="Dang X."/>
            <person name="Xiang H."/>
            <person name="Tao M."/>
            <person name="Li Y."/>
            <person name="Hu J."/>
            <person name="Li Z."/>
            <person name="Lin L."/>
            <person name="Luo J."/>
            <person name="Geng L."/>
            <person name="Wang L."/>
            <person name="Long M."/>
            <person name="Wan Y."/>
            <person name="He N."/>
            <person name="Zhang Z."/>
            <person name="Lu C."/>
            <person name="Keeling P.J."/>
            <person name="Wang J."/>
            <person name="Xiang Z."/>
            <person name="Zhou Z."/>
        </authorList>
    </citation>
    <scope>NUCLEOTIDE SEQUENCE [LARGE SCALE GENOMIC DNA]</scope>
    <source>
        <strain evidence="3">CQ1 / CVCC 102059</strain>
    </source>
</reference>
<dbReference type="VEuPathDB" id="MicrosporidiaDB:NBO_1115g0003"/>
<sequence>MLLKKTVAGIYLFIMNVCAMTPLGDLQFLKKDGSCYLILPFYNKDGISGCELAIKSPVGDFIYTSFQPIDYDINFYTNRIFFNLDNVRKDKSSEYMVQVNTFNGKVFKTVPFVWKKRKGNFAPIKTNKP</sequence>
<keyword evidence="3" id="KW-1185">Reference proteome</keyword>
<dbReference type="EMBL" id="KB910022">
    <property type="protein sequence ID" value="EOB11510.1"/>
    <property type="molecule type" value="Genomic_DNA"/>
</dbReference>
<keyword evidence="1" id="KW-1133">Transmembrane helix</keyword>
<dbReference type="HOGENOM" id="CLU_2015903_0_0_1"/>
<evidence type="ECO:0000256" key="1">
    <source>
        <dbReference type="SAM" id="Phobius"/>
    </source>
</evidence>
<proteinExistence type="predicted"/>
<dbReference type="Proteomes" id="UP000016927">
    <property type="component" value="Unassembled WGS sequence"/>
</dbReference>
<accession>R0MBU3</accession>
<gene>
    <name evidence="2" type="ORF">NBO_1115g0003</name>
</gene>
<name>R0MBU3_NOSB1</name>
<organism evidence="2 3">
    <name type="scientific">Nosema bombycis (strain CQ1 / CVCC 102059)</name>
    <name type="common">Microsporidian parasite</name>
    <name type="synonym">Pebrine of silkworm</name>
    <dbReference type="NCBI Taxonomy" id="578461"/>
    <lineage>
        <taxon>Eukaryota</taxon>
        <taxon>Fungi</taxon>
        <taxon>Fungi incertae sedis</taxon>
        <taxon>Microsporidia</taxon>
        <taxon>Nosematidae</taxon>
        <taxon>Nosema</taxon>
    </lineage>
</organism>
<evidence type="ECO:0000313" key="2">
    <source>
        <dbReference type="EMBL" id="EOB11510.1"/>
    </source>
</evidence>
<evidence type="ECO:0000313" key="3">
    <source>
        <dbReference type="Proteomes" id="UP000016927"/>
    </source>
</evidence>
<protein>
    <submittedName>
        <fullName evidence="2">Uncharacterized protein</fullName>
    </submittedName>
</protein>
<feature type="transmembrane region" description="Helical" evidence="1">
    <location>
        <begin position="6"/>
        <end position="24"/>
    </location>
</feature>
<keyword evidence="1" id="KW-0472">Membrane</keyword>
<dbReference type="AlphaFoldDB" id="R0MBU3"/>
<keyword evidence="1" id="KW-0812">Transmembrane</keyword>